<dbReference type="InParanoid" id="K1PI36"/>
<organism evidence="1">
    <name type="scientific">Magallana gigas</name>
    <name type="common">Pacific oyster</name>
    <name type="synonym">Crassostrea gigas</name>
    <dbReference type="NCBI Taxonomy" id="29159"/>
    <lineage>
        <taxon>Eukaryota</taxon>
        <taxon>Metazoa</taxon>
        <taxon>Spiralia</taxon>
        <taxon>Lophotrochozoa</taxon>
        <taxon>Mollusca</taxon>
        <taxon>Bivalvia</taxon>
        <taxon>Autobranchia</taxon>
        <taxon>Pteriomorphia</taxon>
        <taxon>Ostreida</taxon>
        <taxon>Ostreoidea</taxon>
        <taxon>Ostreidae</taxon>
        <taxon>Magallana</taxon>
    </lineage>
</organism>
<protein>
    <submittedName>
        <fullName evidence="1">Uncharacterized protein</fullName>
    </submittedName>
</protein>
<reference evidence="1" key="1">
    <citation type="journal article" date="2012" name="Nature">
        <title>The oyster genome reveals stress adaptation and complexity of shell formation.</title>
        <authorList>
            <person name="Zhang G."/>
            <person name="Fang X."/>
            <person name="Guo X."/>
            <person name="Li L."/>
            <person name="Luo R."/>
            <person name="Xu F."/>
            <person name="Yang P."/>
            <person name="Zhang L."/>
            <person name="Wang X."/>
            <person name="Qi H."/>
            <person name="Xiong Z."/>
            <person name="Que H."/>
            <person name="Xie Y."/>
            <person name="Holland P.W."/>
            <person name="Paps J."/>
            <person name="Zhu Y."/>
            <person name="Wu F."/>
            <person name="Chen Y."/>
            <person name="Wang J."/>
            <person name="Peng C."/>
            <person name="Meng J."/>
            <person name="Yang L."/>
            <person name="Liu J."/>
            <person name="Wen B."/>
            <person name="Zhang N."/>
            <person name="Huang Z."/>
            <person name="Zhu Q."/>
            <person name="Feng Y."/>
            <person name="Mount A."/>
            <person name="Hedgecock D."/>
            <person name="Xu Z."/>
            <person name="Liu Y."/>
            <person name="Domazet-Loso T."/>
            <person name="Du Y."/>
            <person name="Sun X."/>
            <person name="Zhang S."/>
            <person name="Liu B."/>
            <person name="Cheng P."/>
            <person name="Jiang X."/>
            <person name="Li J."/>
            <person name="Fan D."/>
            <person name="Wang W."/>
            <person name="Fu W."/>
            <person name="Wang T."/>
            <person name="Wang B."/>
            <person name="Zhang J."/>
            <person name="Peng Z."/>
            <person name="Li Y."/>
            <person name="Li N."/>
            <person name="Wang J."/>
            <person name="Chen M."/>
            <person name="He Y."/>
            <person name="Tan F."/>
            <person name="Song X."/>
            <person name="Zheng Q."/>
            <person name="Huang R."/>
            <person name="Yang H."/>
            <person name="Du X."/>
            <person name="Chen L."/>
            <person name="Yang M."/>
            <person name="Gaffney P.M."/>
            <person name="Wang S."/>
            <person name="Luo L."/>
            <person name="She Z."/>
            <person name="Ming Y."/>
            <person name="Huang W."/>
            <person name="Zhang S."/>
            <person name="Huang B."/>
            <person name="Zhang Y."/>
            <person name="Qu T."/>
            <person name="Ni P."/>
            <person name="Miao G."/>
            <person name="Wang J."/>
            <person name="Wang Q."/>
            <person name="Steinberg C.E."/>
            <person name="Wang H."/>
            <person name="Li N."/>
            <person name="Qian L."/>
            <person name="Zhang G."/>
            <person name="Li Y."/>
            <person name="Yang H."/>
            <person name="Liu X."/>
            <person name="Wang J."/>
            <person name="Yin Y."/>
            <person name="Wang J."/>
        </authorList>
    </citation>
    <scope>NUCLEOTIDE SEQUENCE [LARGE SCALE GENOMIC DNA]</scope>
    <source>
        <strain evidence="1">05x7-T-G4-1.051#20</strain>
    </source>
</reference>
<dbReference type="PANTHER" id="PTHR24104">
    <property type="entry name" value="E3 UBIQUITIN-PROTEIN LIGASE NHLRC1-RELATED"/>
    <property type="match status" value="1"/>
</dbReference>
<sequence>MSDFDLMNKTNEDLKSLQDDLLQNCEFDNDSRWIPKCLHCSPYTGDVLVGMQQIFSRRKYLTNGRIDRYEYPGRLKKKGPVCYYNPLYVVENNNGDIVVSDDRWRVVGTDHEGKDRFKLYGLRPYGICTDALSHILVCAIQTSTVQVFDKNGVFLRHLLFRQPGLISPCFLAYDINTYQLWVWSDLNKRVCVYNYLTRPTDSTWKPFCVYSSKITGDLLIGMYKHEKRTGKVNRYNHTGELIQCIKYNDKIYELYCCPIFITENQNMDVVVSESDVSRPNAVVVTDHSGQYRFSYSGHPPDFEFQPRGICTDELSRILICDKMEERIHIIDKDGQLIAKLSLSPPDEFVPYSIAYDITTRSLWIGAVDEYDVKLSVIEYEASHPILTGNSVKRRDKSML</sequence>
<dbReference type="InterPro" id="IPR011042">
    <property type="entry name" value="6-blade_b-propeller_TolB-like"/>
</dbReference>
<dbReference type="GO" id="GO:0000209">
    <property type="term" value="P:protein polyubiquitination"/>
    <property type="evidence" value="ECO:0007669"/>
    <property type="project" value="TreeGrafter"/>
</dbReference>
<dbReference type="GO" id="GO:0061630">
    <property type="term" value="F:ubiquitin protein ligase activity"/>
    <property type="evidence" value="ECO:0007669"/>
    <property type="project" value="TreeGrafter"/>
</dbReference>
<dbReference type="GO" id="GO:0008270">
    <property type="term" value="F:zinc ion binding"/>
    <property type="evidence" value="ECO:0007669"/>
    <property type="project" value="UniProtKB-KW"/>
</dbReference>
<dbReference type="Gene3D" id="2.120.10.30">
    <property type="entry name" value="TolB, C-terminal domain"/>
    <property type="match status" value="2"/>
</dbReference>
<dbReference type="HOGENOM" id="CLU_007742_6_2_1"/>
<evidence type="ECO:0000313" key="1">
    <source>
        <dbReference type="EMBL" id="EKC23637.1"/>
    </source>
</evidence>
<accession>K1PI36</accession>
<dbReference type="EMBL" id="JH819121">
    <property type="protein sequence ID" value="EKC23637.1"/>
    <property type="molecule type" value="Genomic_DNA"/>
</dbReference>
<dbReference type="GO" id="GO:0043161">
    <property type="term" value="P:proteasome-mediated ubiquitin-dependent protein catabolic process"/>
    <property type="evidence" value="ECO:0007669"/>
    <property type="project" value="TreeGrafter"/>
</dbReference>
<dbReference type="InterPro" id="IPR050952">
    <property type="entry name" value="TRIM-NHL_E3_ligases"/>
</dbReference>
<dbReference type="PANTHER" id="PTHR24104:SF25">
    <property type="entry name" value="PROTEIN LIN-41"/>
    <property type="match status" value="1"/>
</dbReference>
<dbReference type="SUPFAM" id="SSF101898">
    <property type="entry name" value="NHL repeat"/>
    <property type="match status" value="1"/>
</dbReference>
<proteinExistence type="predicted"/>
<dbReference type="AlphaFoldDB" id="K1PI36"/>
<gene>
    <name evidence="1" type="ORF">CGI_10009018</name>
</gene>
<name>K1PI36_MAGGI</name>